<evidence type="ECO:0000313" key="2">
    <source>
        <dbReference type="EMBL" id="TMO67753.1"/>
    </source>
</evidence>
<evidence type="ECO:0000256" key="1">
    <source>
        <dbReference type="SAM" id="Phobius"/>
    </source>
</evidence>
<sequence length="61" mass="7307">MIFPLLVLMFTILSILYTIINIQIRQIIFKKNKPHKPHNENKVKALICISYLQVNNLRKRM</sequence>
<reference evidence="5" key="2">
    <citation type="submission" date="2019-06" db="EMBL/GenBank/DDBJ databases">
        <title>Co-occurence of chitin degradation, pigmentation and bioactivity in marine Pseudoalteromonas.</title>
        <authorList>
            <person name="Sonnenschein E.C."/>
            <person name="Bech P.K."/>
        </authorList>
    </citation>
    <scope>NUCLEOTIDE SEQUENCE [LARGE SCALE GENOMIC DNA]</scope>
    <source>
        <strain evidence="5">S3790</strain>
    </source>
</reference>
<name>A0A5S3V7F6_9GAMM</name>
<organism evidence="2 5">
    <name type="scientific">Pseudoalteromonas aurantia</name>
    <dbReference type="NCBI Taxonomy" id="43654"/>
    <lineage>
        <taxon>Bacteria</taxon>
        <taxon>Pseudomonadati</taxon>
        <taxon>Pseudomonadota</taxon>
        <taxon>Gammaproteobacteria</taxon>
        <taxon>Alteromonadales</taxon>
        <taxon>Pseudoalteromonadaceae</taxon>
        <taxon>Pseudoalteromonas</taxon>
    </lineage>
</organism>
<keyword evidence="1" id="KW-0472">Membrane</keyword>
<dbReference type="AlphaFoldDB" id="A0A5S3V7F6"/>
<comment type="caution">
    <text evidence="2">The sequence shown here is derived from an EMBL/GenBank/DDBJ whole genome shotgun (WGS) entry which is preliminary data.</text>
</comment>
<proteinExistence type="predicted"/>
<keyword evidence="1" id="KW-1133">Transmembrane helix</keyword>
<keyword evidence="1" id="KW-0812">Transmembrane</keyword>
<dbReference type="EMBL" id="PNBX01000049">
    <property type="protein sequence ID" value="TMO67753.1"/>
    <property type="molecule type" value="Genomic_DNA"/>
</dbReference>
<dbReference type="Proteomes" id="UP000307164">
    <property type="component" value="Unassembled WGS sequence"/>
</dbReference>
<reference evidence="2" key="3">
    <citation type="submission" date="2019-09" db="EMBL/GenBank/DDBJ databases">
        <title>Co-occurence of chitin degradation, pigmentation and bioactivity in marine Pseudoalteromonas.</title>
        <authorList>
            <person name="Sonnenschein E.C."/>
            <person name="Bech P.K."/>
        </authorList>
    </citation>
    <scope>NUCLEOTIDE SEQUENCE</scope>
    <source>
        <strain evidence="2">S3790</strain>
        <strain evidence="3 4">S3895</strain>
    </source>
</reference>
<protein>
    <submittedName>
        <fullName evidence="2">Uncharacterized protein</fullName>
    </submittedName>
</protein>
<feature type="transmembrane region" description="Helical" evidence="1">
    <location>
        <begin position="6"/>
        <end position="24"/>
    </location>
</feature>
<accession>A0A5S3V7F6</accession>
<dbReference type="EMBL" id="PNBW01000051">
    <property type="protein sequence ID" value="TMO74102.1"/>
    <property type="molecule type" value="Genomic_DNA"/>
</dbReference>
<evidence type="ECO:0000313" key="4">
    <source>
        <dbReference type="Proteomes" id="UP000307164"/>
    </source>
</evidence>
<gene>
    <name evidence="2" type="ORF">CWC19_12780</name>
    <name evidence="3" type="ORF">CWC20_11770</name>
</gene>
<dbReference type="Proteomes" id="UP000307217">
    <property type="component" value="Unassembled WGS sequence"/>
</dbReference>
<reference evidence="4 5" key="1">
    <citation type="submission" date="2018-01" db="EMBL/GenBank/DDBJ databases">
        <authorList>
            <person name="Paulsen S."/>
            <person name="Gram L.K."/>
        </authorList>
    </citation>
    <scope>NUCLEOTIDE SEQUENCE [LARGE SCALE GENOMIC DNA]</scope>
    <source>
        <strain evidence="2 5">S3790</strain>
        <strain evidence="3 4">S3895</strain>
    </source>
</reference>
<evidence type="ECO:0000313" key="5">
    <source>
        <dbReference type="Proteomes" id="UP000307217"/>
    </source>
</evidence>
<keyword evidence="4" id="KW-1185">Reference proteome</keyword>
<evidence type="ECO:0000313" key="3">
    <source>
        <dbReference type="EMBL" id="TMO74102.1"/>
    </source>
</evidence>